<name>A0ABR0VSA5_REHGL</name>
<evidence type="ECO:0008006" key="3">
    <source>
        <dbReference type="Google" id="ProtNLM"/>
    </source>
</evidence>
<evidence type="ECO:0000313" key="1">
    <source>
        <dbReference type="EMBL" id="KAK6138122.1"/>
    </source>
</evidence>
<reference evidence="1 2" key="1">
    <citation type="journal article" date="2021" name="Comput. Struct. Biotechnol. J.">
        <title>De novo genome assembly of the potent medicinal plant Rehmannia glutinosa using nanopore technology.</title>
        <authorList>
            <person name="Ma L."/>
            <person name="Dong C."/>
            <person name="Song C."/>
            <person name="Wang X."/>
            <person name="Zheng X."/>
            <person name="Niu Y."/>
            <person name="Chen S."/>
            <person name="Feng W."/>
        </authorList>
    </citation>
    <scope>NUCLEOTIDE SEQUENCE [LARGE SCALE GENOMIC DNA]</scope>
    <source>
        <strain evidence="1">DH-2019</strain>
    </source>
</reference>
<comment type="caution">
    <text evidence="1">The sequence shown here is derived from an EMBL/GenBank/DDBJ whole genome shotgun (WGS) entry which is preliminary data.</text>
</comment>
<dbReference type="EMBL" id="JABTTQ020000751">
    <property type="protein sequence ID" value="KAK6138122.1"/>
    <property type="molecule type" value="Genomic_DNA"/>
</dbReference>
<gene>
    <name evidence="1" type="ORF">DH2020_028139</name>
</gene>
<organism evidence="1 2">
    <name type="scientific">Rehmannia glutinosa</name>
    <name type="common">Chinese foxglove</name>
    <dbReference type="NCBI Taxonomy" id="99300"/>
    <lineage>
        <taxon>Eukaryota</taxon>
        <taxon>Viridiplantae</taxon>
        <taxon>Streptophyta</taxon>
        <taxon>Embryophyta</taxon>
        <taxon>Tracheophyta</taxon>
        <taxon>Spermatophyta</taxon>
        <taxon>Magnoliopsida</taxon>
        <taxon>eudicotyledons</taxon>
        <taxon>Gunneridae</taxon>
        <taxon>Pentapetalae</taxon>
        <taxon>asterids</taxon>
        <taxon>lamiids</taxon>
        <taxon>Lamiales</taxon>
        <taxon>Orobanchaceae</taxon>
        <taxon>Rehmannieae</taxon>
        <taxon>Rehmannia</taxon>
    </lineage>
</organism>
<keyword evidence="2" id="KW-1185">Reference proteome</keyword>
<accession>A0ABR0VSA5</accession>
<dbReference type="PANTHER" id="PTHR47481:SF30">
    <property type="entry name" value="CCHC-TYPE DOMAIN-CONTAINING PROTEIN"/>
    <property type="match status" value="1"/>
</dbReference>
<sequence length="300" mass="32719">MASSPSGSVISTGSTSSSFPVIQPQSQIISSKLTENNFLIWRQQVLAAVRGYGLEGYLSGETSAPSKFTKDAETHLLSINPEYMAFQRQDQLLASWLLSSLSDSILALMVGLDSVAEMWQTLETNFSSHSQARQMQYKLQLSTMKKGNQSMREFISKVKLCCDALAAAGHKVKDCDQLMHICAGLGSEYDPIVCAITSKHEPYNLSDASALLLSFEARLEATNTVTTDENHNIVAINLAVQGNKKEGNHSSTQNYRGRGFQQRGGCSGRYRGRGGRMLHCVPACQGRNQDLVVRGANNAS</sequence>
<proteinExistence type="predicted"/>
<evidence type="ECO:0000313" key="2">
    <source>
        <dbReference type="Proteomes" id="UP001318860"/>
    </source>
</evidence>
<dbReference type="Proteomes" id="UP001318860">
    <property type="component" value="Unassembled WGS sequence"/>
</dbReference>
<dbReference type="PANTHER" id="PTHR47481">
    <property type="match status" value="1"/>
</dbReference>
<protein>
    <recommendedName>
        <fullName evidence="3">Retrotransposon Copia-like N-terminal domain-containing protein</fullName>
    </recommendedName>
</protein>
<dbReference type="Pfam" id="PF14223">
    <property type="entry name" value="Retrotran_gag_2"/>
    <property type="match status" value="1"/>
</dbReference>